<reference evidence="3 4" key="1">
    <citation type="journal article" date="2015" name="Nature">
        <title>rRNA introns, odd ribosomes, and small enigmatic genomes across a large radiation of phyla.</title>
        <authorList>
            <person name="Brown C.T."/>
            <person name="Hug L.A."/>
            <person name="Thomas B.C."/>
            <person name="Sharon I."/>
            <person name="Castelle C.J."/>
            <person name="Singh A."/>
            <person name="Wilkins M.J."/>
            <person name="Williams K.H."/>
            <person name="Banfield J.F."/>
        </authorList>
    </citation>
    <scope>NUCLEOTIDE SEQUENCE [LARGE SCALE GENOMIC DNA]</scope>
</reference>
<dbReference type="EMBL" id="LCPW01000005">
    <property type="protein sequence ID" value="KKW06008.1"/>
    <property type="molecule type" value="Genomic_DNA"/>
</dbReference>
<keyword evidence="3" id="KW-0436">Ligase</keyword>
<dbReference type="EC" id="3.1.4.58" evidence="2"/>
<protein>
    <recommendedName>
        <fullName evidence="2">RNA 2',3'-cyclic phosphodiesterase</fullName>
        <shortName evidence="2">RNA 2',3'-CPDase</shortName>
        <ecNumber evidence="2">3.1.4.58</ecNumber>
    </recommendedName>
</protein>
<feature type="active site" description="Proton donor" evidence="2">
    <location>
        <position position="43"/>
    </location>
</feature>
<accession>A0A0G1VHJ0</accession>
<evidence type="ECO:0000313" key="4">
    <source>
        <dbReference type="Proteomes" id="UP000034119"/>
    </source>
</evidence>
<dbReference type="GO" id="GO:0008664">
    <property type="term" value="F:RNA 2',3'-cyclic 3'-phosphodiesterase activity"/>
    <property type="evidence" value="ECO:0007669"/>
    <property type="project" value="UniProtKB-EC"/>
</dbReference>
<comment type="catalytic activity">
    <reaction evidence="2">
        <text>a 3'-end 2',3'-cyclophospho-ribonucleotide-RNA + H2O = a 3'-end 2'-phospho-ribonucleotide-RNA + H(+)</text>
        <dbReference type="Rhea" id="RHEA:11828"/>
        <dbReference type="Rhea" id="RHEA-COMP:10464"/>
        <dbReference type="Rhea" id="RHEA-COMP:17353"/>
        <dbReference type="ChEBI" id="CHEBI:15377"/>
        <dbReference type="ChEBI" id="CHEBI:15378"/>
        <dbReference type="ChEBI" id="CHEBI:83064"/>
        <dbReference type="ChEBI" id="CHEBI:173113"/>
        <dbReference type="EC" id="3.1.4.58"/>
    </reaction>
</comment>
<dbReference type="Proteomes" id="UP000034119">
    <property type="component" value="Unassembled WGS sequence"/>
</dbReference>
<comment type="caution">
    <text evidence="3">The sequence shown here is derived from an EMBL/GenBank/DDBJ whole genome shotgun (WGS) entry which is preliminary data.</text>
</comment>
<evidence type="ECO:0000256" key="1">
    <source>
        <dbReference type="ARBA" id="ARBA00022801"/>
    </source>
</evidence>
<sequence length="176" mass="20492">MIRLFLAVSPPPQVRKAISKEISLLKKQIPHWHVNWVKPENLHLTLLFLGWVKEGQEKIIQKEVEEAFQDSQKFEITTGNLSYRSHPLWLEVSQGKKELTDLHKRVLRHLSFKESKDSRPFHPHLTLGRIKKGGRSRPSAIKKIFSWQAKEIILYQSQPRKTGSVYKELAAFPLKG</sequence>
<dbReference type="InterPro" id="IPR004175">
    <property type="entry name" value="RNA_CPDase"/>
</dbReference>
<proteinExistence type="inferred from homology"/>
<feature type="active site" description="Proton acceptor" evidence="2">
    <location>
        <position position="124"/>
    </location>
</feature>
<dbReference type="PATRIC" id="fig|1618342.3.peg.271"/>
<comment type="similarity">
    <text evidence="2">Belongs to the 2H phosphoesterase superfamily. ThpR family.</text>
</comment>
<feature type="short sequence motif" description="HXTX 1" evidence="2">
    <location>
        <begin position="43"/>
        <end position="46"/>
    </location>
</feature>
<dbReference type="AlphaFoldDB" id="A0A0G1VHJ0"/>
<dbReference type="PANTHER" id="PTHR35561">
    <property type="entry name" value="RNA 2',3'-CYCLIC PHOSPHODIESTERASE"/>
    <property type="match status" value="1"/>
</dbReference>
<dbReference type="GO" id="GO:0016874">
    <property type="term" value="F:ligase activity"/>
    <property type="evidence" value="ECO:0007669"/>
    <property type="project" value="UniProtKB-KW"/>
</dbReference>
<dbReference type="Pfam" id="PF13563">
    <property type="entry name" value="2_5_RNA_ligase2"/>
    <property type="match status" value="1"/>
</dbReference>
<evidence type="ECO:0000256" key="2">
    <source>
        <dbReference type="HAMAP-Rule" id="MF_01940"/>
    </source>
</evidence>
<feature type="short sequence motif" description="HXTX 2" evidence="2">
    <location>
        <begin position="124"/>
        <end position="127"/>
    </location>
</feature>
<dbReference type="SUPFAM" id="SSF55144">
    <property type="entry name" value="LigT-like"/>
    <property type="match status" value="1"/>
</dbReference>
<dbReference type="InterPro" id="IPR009097">
    <property type="entry name" value="Cyclic_Pdiesterase"/>
</dbReference>
<dbReference type="Gene3D" id="3.90.1140.10">
    <property type="entry name" value="Cyclic phosphodiesterase"/>
    <property type="match status" value="1"/>
</dbReference>
<evidence type="ECO:0000313" key="3">
    <source>
        <dbReference type="EMBL" id="KKW06008.1"/>
    </source>
</evidence>
<dbReference type="HAMAP" id="MF_01940">
    <property type="entry name" value="RNA_CPDase"/>
    <property type="match status" value="1"/>
</dbReference>
<organism evidence="3 4">
    <name type="scientific">candidate division CPR1 bacterium GW2011_GWC1_49_13</name>
    <dbReference type="NCBI Taxonomy" id="1618342"/>
    <lineage>
        <taxon>Bacteria</taxon>
        <taxon>candidate division CPR1</taxon>
    </lineage>
</organism>
<comment type="function">
    <text evidence="2">Hydrolyzes RNA 2',3'-cyclic phosphodiester to an RNA 2'-phosphomonoester.</text>
</comment>
<keyword evidence="1 2" id="KW-0378">Hydrolase</keyword>
<dbReference type="PANTHER" id="PTHR35561:SF1">
    <property type="entry name" value="RNA 2',3'-CYCLIC PHOSPHODIESTERASE"/>
    <property type="match status" value="1"/>
</dbReference>
<dbReference type="NCBIfam" id="TIGR02258">
    <property type="entry name" value="2_5_ligase"/>
    <property type="match status" value="1"/>
</dbReference>
<name>A0A0G1VHJ0_9BACT</name>
<gene>
    <name evidence="3" type="ORF">UY40_C0005G0066</name>
</gene>
<dbReference type="GO" id="GO:0004113">
    <property type="term" value="F:2',3'-cyclic-nucleotide 3'-phosphodiesterase activity"/>
    <property type="evidence" value="ECO:0007669"/>
    <property type="project" value="InterPro"/>
</dbReference>